<dbReference type="Proteomes" id="UP000613768">
    <property type="component" value="Unassembled WGS sequence"/>
</dbReference>
<evidence type="ECO:0000256" key="1">
    <source>
        <dbReference type="SAM" id="SignalP"/>
    </source>
</evidence>
<protein>
    <submittedName>
        <fullName evidence="2">DUF4331 family protein</fullName>
    </submittedName>
</protein>
<feature type="chain" id="PRO_5044025650" evidence="1">
    <location>
        <begin position="37"/>
        <end position="495"/>
    </location>
</feature>
<feature type="signal peptide" evidence="1">
    <location>
        <begin position="1"/>
        <end position="36"/>
    </location>
</feature>
<dbReference type="EMBL" id="JACYTR010000018">
    <property type="protein sequence ID" value="MBD8526177.1"/>
    <property type="molecule type" value="Genomic_DNA"/>
</dbReference>
<comment type="caution">
    <text evidence="2">The sequence shown here is derived from an EMBL/GenBank/DDBJ whole genome shotgun (WGS) entry which is preliminary data.</text>
</comment>
<evidence type="ECO:0000313" key="3">
    <source>
        <dbReference type="Proteomes" id="UP000613768"/>
    </source>
</evidence>
<organism evidence="2 3">
    <name type="scientific">Pseudomarimonas arenosa</name>
    <dbReference type="NCBI Taxonomy" id="2774145"/>
    <lineage>
        <taxon>Bacteria</taxon>
        <taxon>Pseudomonadati</taxon>
        <taxon>Pseudomonadota</taxon>
        <taxon>Gammaproteobacteria</taxon>
        <taxon>Lysobacterales</taxon>
        <taxon>Lysobacteraceae</taxon>
        <taxon>Pseudomarimonas</taxon>
    </lineage>
</organism>
<proteinExistence type="predicted"/>
<keyword evidence="1" id="KW-0732">Signal</keyword>
<accession>A0AAW3ZNG5</accession>
<reference evidence="2 3" key="1">
    <citation type="submission" date="2020-09" db="EMBL/GenBank/DDBJ databases">
        <title>Pseudoxanthomonas sp. CAU 1598 isolated from sand of Yaerae Beach.</title>
        <authorList>
            <person name="Kim W."/>
        </authorList>
    </citation>
    <scope>NUCLEOTIDE SEQUENCE [LARGE SCALE GENOMIC DNA]</scope>
    <source>
        <strain evidence="2 3">CAU 1598</strain>
    </source>
</reference>
<sequence length="495" mass="52183">MLSVNKGQAWARTFTSSIFATAMGVSALLISLPAIAADHRDAPTATADPAADINDIYAFMNPNDSNELVLVTTVVPAADYNSRFSDAVEYRVYINNGAQDLTITCQFTQQSNRVSCAGDGGLSASGGIERTIQGDGMRVFAGLRDDPFFFDGPAFNATRTTLTPSFTNPGFNSFNGNTLALVIGVDKSRLNNGGANAVLKVWAATVRTGEVGVSPGFSGLWFDATQPGFGTHIEVLPPTTAGGPDRVAMTWYTYDTQGRQRWIVGDGTISGNTMTINNAYSTSGGLFPPNFDSSQVTQVPFGSITMSFTDCNTGSLTFTATDTSFGTAGGTLNLNRLTQIKNQPCTFFTSGQVDRMGRPGINTVLINVLPNTGTALKEAYNRSSNPNEWSGLFLQEMIDNATALDTLDGVSGNALLPPATLGSVLVDDRLIIDTSKANCDAYLAVELMAADCGGRTLARDVIDDSLGALVGPGVSDNVANDSVFLSTFPFLGTPL</sequence>
<name>A0AAW3ZNG5_9GAMM</name>
<keyword evidence="3" id="KW-1185">Reference proteome</keyword>
<gene>
    <name evidence="2" type="ORF">IFO71_10555</name>
</gene>
<dbReference type="InterPro" id="IPR025566">
    <property type="entry name" value="DUF4331"/>
</dbReference>
<dbReference type="RefSeq" id="WP_192029598.1">
    <property type="nucleotide sequence ID" value="NZ_JACYTR010000018.1"/>
</dbReference>
<dbReference type="AlphaFoldDB" id="A0AAW3ZNG5"/>
<evidence type="ECO:0000313" key="2">
    <source>
        <dbReference type="EMBL" id="MBD8526177.1"/>
    </source>
</evidence>
<dbReference type="Pfam" id="PF14224">
    <property type="entry name" value="DUF4331"/>
    <property type="match status" value="2"/>
</dbReference>